<dbReference type="AlphaFoldDB" id="A0AA38VET7"/>
<accession>A0AA38VET7</accession>
<name>A0AA38VET7_9PEZI</name>
<evidence type="ECO:0000256" key="2">
    <source>
        <dbReference type="SAM" id="Coils"/>
    </source>
</evidence>
<keyword evidence="2" id="KW-0175">Coiled coil</keyword>
<gene>
    <name evidence="5" type="ORF">NKR23_g9442</name>
</gene>
<dbReference type="Gene3D" id="1.20.5.170">
    <property type="match status" value="1"/>
</dbReference>
<reference evidence="5" key="1">
    <citation type="submission" date="2022-07" db="EMBL/GenBank/DDBJ databases">
        <title>Fungi with potential for degradation of polypropylene.</title>
        <authorList>
            <person name="Gostincar C."/>
        </authorList>
    </citation>
    <scope>NUCLEOTIDE SEQUENCE</scope>
    <source>
        <strain evidence="5">EXF-13308</strain>
    </source>
</reference>
<sequence>MTSWRDEYLVALREQEKNSPVNLELIDACSQLADRVAALEAEKAAWQTSSPPVGPSTPQPAPVTGPENSSSSGGGDVAPGTLARLRLDLAEALRSRGHAQARLREAEAELHGLRARAAADARSARQLAAERTALRTKVRDRDEELRGKTKMLEDLQDEVLALNLQLNVAEQQRAKVQAENKQLIERWMARVGQEAEAMNLANEPVITKGR</sequence>
<keyword evidence="6" id="KW-1185">Reference proteome</keyword>
<dbReference type="EMBL" id="JANBVO010000037">
    <property type="protein sequence ID" value="KAJ9136876.1"/>
    <property type="molecule type" value="Genomic_DNA"/>
</dbReference>
<feature type="region of interest" description="Disordered" evidence="3">
    <location>
        <begin position="43"/>
        <end position="80"/>
    </location>
</feature>
<proteinExistence type="inferred from homology"/>
<comment type="caution">
    <text evidence="5">The sequence shown here is derived from an EMBL/GenBank/DDBJ whole genome shotgun (WGS) entry which is preliminary data.</text>
</comment>
<organism evidence="5 6">
    <name type="scientific">Pleurostoma richardsiae</name>
    <dbReference type="NCBI Taxonomy" id="41990"/>
    <lineage>
        <taxon>Eukaryota</taxon>
        <taxon>Fungi</taxon>
        <taxon>Dikarya</taxon>
        <taxon>Ascomycota</taxon>
        <taxon>Pezizomycotina</taxon>
        <taxon>Sordariomycetes</taxon>
        <taxon>Sordariomycetidae</taxon>
        <taxon>Calosphaeriales</taxon>
        <taxon>Pleurostomataceae</taxon>
        <taxon>Pleurostoma</taxon>
    </lineage>
</organism>
<evidence type="ECO:0000256" key="3">
    <source>
        <dbReference type="SAM" id="MobiDB-lite"/>
    </source>
</evidence>
<evidence type="ECO:0000313" key="6">
    <source>
        <dbReference type="Proteomes" id="UP001174694"/>
    </source>
</evidence>
<dbReference type="InterPro" id="IPR013923">
    <property type="entry name" value="Autophagy-rel_prot_16_dom"/>
</dbReference>
<feature type="domain" description="Autophagy-related protein 16" evidence="4">
    <location>
        <begin position="7"/>
        <end position="199"/>
    </location>
</feature>
<protein>
    <recommendedName>
        <fullName evidence="4">Autophagy-related protein 16 domain-containing protein</fullName>
    </recommendedName>
</protein>
<dbReference type="Proteomes" id="UP001174694">
    <property type="component" value="Unassembled WGS sequence"/>
</dbReference>
<feature type="compositionally biased region" description="Pro residues" evidence="3">
    <location>
        <begin position="52"/>
        <end position="63"/>
    </location>
</feature>
<evidence type="ECO:0000259" key="4">
    <source>
        <dbReference type="Pfam" id="PF08614"/>
    </source>
</evidence>
<feature type="coiled-coil region" evidence="2">
    <location>
        <begin position="89"/>
        <end position="186"/>
    </location>
</feature>
<dbReference type="Pfam" id="PF08614">
    <property type="entry name" value="ATG16"/>
    <property type="match status" value="1"/>
</dbReference>
<comment type="similarity">
    <text evidence="1">Belongs to the ATG16 family.</text>
</comment>
<evidence type="ECO:0000313" key="5">
    <source>
        <dbReference type="EMBL" id="KAJ9136876.1"/>
    </source>
</evidence>
<evidence type="ECO:0000256" key="1">
    <source>
        <dbReference type="ARBA" id="ARBA00005331"/>
    </source>
</evidence>
<dbReference type="CDD" id="cd22887">
    <property type="entry name" value="Atg16_CCD"/>
    <property type="match status" value="1"/>
</dbReference>